<evidence type="ECO:0000313" key="7">
    <source>
        <dbReference type="Proteomes" id="UP000198942"/>
    </source>
</evidence>
<evidence type="ECO:0000256" key="2">
    <source>
        <dbReference type="ARBA" id="ARBA00023136"/>
    </source>
</evidence>
<keyword evidence="4" id="KW-0732">Signal</keyword>
<protein>
    <submittedName>
        <fullName evidence="6">Outer membrane receptor proteins, mostly Fe transport</fullName>
    </submittedName>
</protein>
<dbReference type="GO" id="GO:0009279">
    <property type="term" value="C:cell outer membrane"/>
    <property type="evidence" value="ECO:0007669"/>
    <property type="project" value="UniProtKB-SubCell"/>
</dbReference>
<keyword evidence="2" id="KW-0472">Membrane</keyword>
<evidence type="ECO:0000259" key="5">
    <source>
        <dbReference type="Pfam" id="PF14905"/>
    </source>
</evidence>
<dbReference type="Gene3D" id="2.60.40.1120">
    <property type="entry name" value="Carboxypeptidase-like, regulatory domain"/>
    <property type="match status" value="1"/>
</dbReference>
<dbReference type="RefSeq" id="WP_091209932.1">
    <property type="nucleotide sequence ID" value="NZ_FOCL01000002.1"/>
</dbReference>
<organism evidence="6 7">
    <name type="scientific">Mucilaginibacter gossypiicola</name>
    <dbReference type="NCBI Taxonomy" id="551995"/>
    <lineage>
        <taxon>Bacteria</taxon>
        <taxon>Pseudomonadati</taxon>
        <taxon>Bacteroidota</taxon>
        <taxon>Sphingobacteriia</taxon>
        <taxon>Sphingobacteriales</taxon>
        <taxon>Sphingobacteriaceae</taxon>
        <taxon>Mucilaginibacter</taxon>
    </lineage>
</organism>
<sequence>MKTIIHNIFYTLLLVAISCGVSFAQQAPPAAKVSGALLNEQGKPLDYATVSLLRASDSTVVKGALSNDAGVYVFTNIKAGNYIIKASVVGYQKAVSKSFAVPANASQVTAPALNLRTGSTELKAVTITATKPLIERKIDRTVMNVENSVLAAGNTAMEILERAPGVTVDKDDNISLKGKQGVTVMINDKLTYLTAAQLATLLRSTDGSTIKSIEIITNPSAKYDAAGNSGIINIKLKKNTQSGTNGSITVGGAKGQYWRDNSSLNLNHKQGNLNVFTSLSRGDNKRGHDLRLNRVVTDSLGNKTYFNQRSLMPGSNHYNNYRLGADYDLTPKHTIGFVVSGYSNSGTDNNDTKTIIGKQFGVADSSLHTTSVIKQTYKNFALNLNDKIKIDTSGQEISFDLDYSKFKNNSNAFYYTNYFKEDGTQQHFPLNLSNQTPSNITIYTGKVDYAKPITKTIKLEAGAKFSSVKTDNDLRAQKQDSVTMAYLNDTTRTNRFIYNEKISAAYINLNKQFKKTSVQIGLRAEQTRSTGNLIGFTPVKRSYLNFFPSVFVNQTLSDKHEMSFSYSRRIDRPGYDDLNPFVYYLDPYTFSKGNAFLKAQYTQNFELNYTYNKTVNVSLGYSRTSDAITELILSEGNKTFQTNDNLQTQTGYNINVNTPFTITKWWEGNINATAFYLGFKSDTLAGSKFNDGQWAFQGRTTQTFKYAGFRFEVMGDYQSALTYGIYKIRPRYSIDMGLSKSFMNKKFNVKASCDDIFNIRRNDLSSHVINNNFDIKQKNDTRVMRLTFTYNFGNNSIKMREHRSGADDEKGRVKGAN</sequence>
<dbReference type="PANTHER" id="PTHR40980:SF4">
    <property type="entry name" value="TONB-DEPENDENT RECEPTOR-LIKE BETA-BARREL DOMAIN-CONTAINING PROTEIN"/>
    <property type="match status" value="1"/>
</dbReference>
<dbReference type="InterPro" id="IPR036942">
    <property type="entry name" value="Beta-barrel_TonB_sf"/>
</dbReference>
<reference evidence="7" key="1">
    <citation type="submission" date="2016-10" db="EMBL/GenBank/DDBJ databases">
        <authorList>
            <person name="Varghese N."/>
            <person name="Submissions S."/>
        </authorList>
    </citation>
    <scope>NUCLEOTIDE SEQUENCE [LARGE SCALE GENOMIC DNA]</scope>
    <source>
        <strain evidence="7">Gh-48</strain>
    </source>
</reference>
<comment type="subcellular location">
    <subcellularLocation>
        <location evidence="1">Cell outer membrane</location>
    </subcellularLocation>
</comment>
<dbReference type="STRING" id="551995.SAMN05192574_102607"/>
<evidence type="ECO:0000256" key="4">
    <source>
        <dbReference type="SAM" id="SignalP"/>
    </source>
</evidence>
<feature type="chain" id="PRO_5011434467" evidence="4">
    <location>
        <begin position="25"/>
        <end position="817"/>
    </location>
</feature>
<dbReference type="Proteomes" id="UP000198942">
    <property type="component" value="Unassembled WGS sequence"/>
</dbReference>
<dbReference type="OrthoDB" id="606851at2"/>
<keyword evidence="3" id="KW-0998">Cell outer membrane</keyword>
<dbReference type="PROSITE" id="PS51257">
    <property type="entry name" value="PROKAR_LIPOPROTEIN"/>
    <property type="match status" value="1"/>
</dbReference>
<dbReference type="SUPFAM" id="SSF49464">
    <property type="entry name" value="Carboxypeptidase regulatory domain-like"/>
    <property type="match status" value="1"/>
</dbReference>
<dbReference type="Pfam" id="PF14905">
    <property type="entry name" value="OMP_b-brl_3"/>
    <property type="match status" value="1"/>
</dbReference>
<feature type="signal peptide" evidence="4">
    <location>
        <begin position="1"/>
        <end position="24"/>
    </location>
</feature>
<gene>
    <name evidence="6" type="ORF">SAMN05192574_102607</name>
</gene>
<dbReference type="Gene3D" id="2.40.170.20">
    <property type="entry name" value="TonB-dependent receptor, beta-barrel domain"/>
    <property type="match status" value="1"/>
</dbReference>
<evidence type="ECO:0000256" key="1">
    <source>
        <dbReference type="ARBA" id="ARBA00004442"/>
    </source>
</evidence>
<evidence type="ECO:0000256" key="3">
    <source>
        <dbReference type="ARBA" id="ARBA00023237"/>
    </source>
</evidence>
<dbReference type="PANTHER" id="PTHR40980">
    <property type="entry name" value="PLUG DOMAIN-CONTAINING PROTEIN"/>
    <property type="match status" value="1"/>
</dbReference>
<keyword evidence="7" id="KW-1185">Reference proteome</keyword>
<dbReference type="AlphaFoldDB" id="A0A1H8E7E0"/>
<feature type="domain" description="Outer membrane protein beta-barrel" evidence="5">
    <location>
        <begin position="389"/>
        <end position="790"/>
    </location>
</feature>
<dbReference type="EMBL" id="FOCL01000002">
    <property type="protein sequence ID" value="SEN15336.1"/>
    <property type="molecule type" value="Genomic_DNA"/>
</dbReference>
<proteinExistence type="predicted"/>
<keyword evidence="6" id="KW-0675">Receptor</keyword>
<evidence type="ECO:0000313" key="6">
    <source>
        <dbReference type="EMBL" id="SEN15336.1"/>
    </source>
</evidence>
<dbReference type="InterPro" id="IPR041700">
    <property type="entry name" value="OMP_b-brl_3"/>
</dbReference>
<dbReference type="InterPro" id="IPR008969">
    <property type="entry name" value="CarboxyPept-like_regulatory"/>
</dbReference>
<dbReference type="SUPFAM" id="SSF56935">
    <property type="entry name" value="Porins"/>
    <property type="match status" value="1"/>
</dbReference>
<name>A0A1H8E7E0_9SPHI</name>
<accession>A0A1H8E7E0</accession>
<dbReference type="Pfam" id="PF13620">
    <property type="entry name" value="CarboxypepD_reg"/>
    <property type="match status" value="1"/>
</dbReference>